<keyword evidence="2" id="KW-1133">Transmembrane helix</keyword>
<dbReference type="InterPro" id="IPR025565">
    <property type="entry name" value="DUF4328"/>
</dbReference>
<comment type="caution">
    <text evidence="4">The sequence shown here is derived from an EMBL/GenBank/DDBJ whole genome shotgun (WGS) entry which is preliminary data.</text>
</comment>
<evidence type="ECO:0000256" key="2">
    <source>
        <dbReference type="SAM" id="Phobius"/>
    </source>
</evidence>
<accession>A0A7W9PJA2</accession>
<organism evidence="4 5">
    <name type="scientific">Nocardia transvalensis</name>
    <dbReference type="NCBI Taxonomy" id="37333"/>
    <lineage>
        <taxon>Bacteria</taxon>
        <taxon>Bacillati</taxon>
        <taxon>Actinomycetota</taxon>
        <taxon>Actinomycetes</taxon>
        <taxon>Mycobacteriales</taxon>
        <taxon>Nocardiaceae</taxon>
        <taxon>Nocardia</taxon>
    </lineage>
</organism>
<feature type="region of interest" description="Disordered" evidence="1">
    <location>
        <begin position="293"/>
        <end position="316"/>
    </location>
</feature>
<feature type="domain" description="DUF4328" evidence="3">
    <location>
        <begin position="44"/>
        <end position="206"/>
    </location>
</feature>
<feature type="transmembrane region" description="Helical" evidence="2">
    <location>
        <begin position="131"/>
        <end position="152"/>
    </location>
</feature>
<sequence length="458" mass="48632">MALLAAAVATQVVQTVAAWWSYRSMAGHHVSGALLVRRERAWLAVYGVTTALTLLAMSAAGVVLLVWLWRARRNSEALCAARHRLPIGWVIGGWFCPIVNVWFPALIVADVLRASDPRTPSNARDLRGRSVGVLVVAWWLGWLATLSLLWAVRQSGGGNAFRASADLDSGRFTSGFSGVAALLITASTVSAAVTAVCLAALIRRVDHWQRSRARPPRPERYRGGMPAPAPVPTQGALVPVSSPAIPAAGEATLPRAEAGSRGRHGVLLAAIIVVAGVGAVVIGVVLAAALGTGPQPATSGSVATSTATRARPTPVMATQTRQRIADMFPGLAPVDADALHGNGLGCSASVSDGIDTVHCSPQWLTAGALRYSLSCNATPTVYREQYPFQSDDRYFRRESFQRPSGTGYLRISTSDRDEGAGLYVYFDEMPRAACGLMVSWRGHNGADIVNQWWPTAPL</sequence>
<keyword evidence="2" id="KW-0472">Membrane</keyword>
<feature type="transmembrane region" description="Helical" evidence="2">
    <location>
        <begin position="42"/>
        <end position="68"/>
    </location>
</feature>
<evidence type="ECO:0000313" key="4">
    <source>
        <dbReference type="EMBL" id="MBB5916975.1"/>
    </source>
</evidence>
<reference evidence="4 5" key="1">
    <citation type="submission" date="2020-08" db="EMBL/GenBank/DDBJ databases">
        <title>Sequencing the genomes of 1000 actinobacteria strains.</title>
        <authorList>
            <person name="Klenk H.-P."/>
        </authorList>
    </citation>
    <scope>NUCLEOTIDE SEQUENCE [LARGE SCALE GENOMIC DNA]</scope>
    <source>
        <strain evidence="4 5">DSM 43582</strain>
    </source>
</reference>
<evidence type="ECO:0000313" key="5">
    <source>
        <dbReference type="Proteomes" id="UP000540412"/>
    </source>
</evidence>
<dbReference type="Proteomes" id="UP000540412">
    <property type="component" value="Unassembled WGS sequence"/>
</dbReference>
<feature type="transmembrane region" description="Helical" evidence="2">
    <location>
        <begin position="265"/>
        <end position="290"/>
    </location>
</feature>
<keyword evidence="2" id="KW-0812">Transmembrane</keyword>
<keyword evidence="5" id="KW-1185">Reference proteome</keyword>
<feature type="transmembrane region" description="Helical" evidence="2">
    <location>
        <begin position="172"/>
        <end position="202"/>
    </location>
</feature>
<proteinExistence type="predicted"/>
<dbReference type="RefSeq" id="WP_157185487.1">
    <property type="nucleotide sequence ID" value="NZ_JACHIT010000002.1"/>
</dbReference>
<gene>
    <name evidence="4" type="ORF">BJY24_005887</name>
</gene>
<protein>
    <recommendedName>
        <fullName evidence="3">DUF4328 domain-containing protein</fullName>
    </recommendedName>
</protein>
<feature type="compositionally biased region" description="Low complexity" evidence="1">
    <location>
        <begin position="293"/>
        <end position="315"/>
    </location>
</feature>
<dbReference type="EMBL" id="JACHIT010000002">
    <property type="protein sequence ID" value="MBB5916975.1"/>
    <property type="molecule type" value="Genomic_DNA"/>
</dbReference>
<evidence type="ECO:0000259" key="3">
    <source>
        <dbReference type="Pfam" id="PF14219"/>
    </source>
</evidence>
<dbReference type="Pfam" id="PF14219">
    <property type="entry name" value="DUF4328"/>
    <property type="match status" value="1"/>
</dbReference>
<evidence type="ECO:0000256" key="1">
    <source>
        <dbReference type="SAM" id="MobiDB-lite"/>
    </source>
</evidence>
<dbReference type="AlphaFoldDB" id="A0A7W9PJA2"/>
<name>A0A7W9PJA2_9NOCA</name>